<keyword evidence="4" id="KW-1185">Reference proteome</keyword>
<sequence length="361" mass="39636">MTARVAKYTGLYLTGKTPKTQPYMFGIKGAMLFPVIETVSLRQARAFEKTVLSVVDFTQGLGSPAKKAKWATPVSGQGWKGFWIPFQDQLTKNDNKSKDASNNVEIADIPIGTGCDMVVLAIHGGGYIDGDALMSLNYFKHWMKSAQMEQQIKIGIVAVEYSLSPEVAYPVAMNEIIAAYTDLIQNHNVSSKRIVLFGDSAGGNITLGTSLKLRDAFQELGAPAGHILVCPWVRSSDPLENSMFDFVSTTGCEIYTEAYIQNQAENMHSPYTSPISAPTLAGLAPMLIFIGGVEILRPSIEKFVAKACAEEVEVTTVLKEGRSHNYMLLDDISTPEDRFEAWQAMSKFVVEAHNRFQKISA</sequence>
<accession>A0A9P5SFC6</accession>
<dbReference type="AlphaFoldDB" id="A0A9P5SFC6"/>
<gene>
    <name evidence="3" type="ORF">BG006_010526</name>
</gene>
<evidence type="ECO:0000259" key="2">
    <source>
        <dbReference type="Pfam" id="PF07859"/>
    </source>
</evidence>
<dbReference type="PANTHER" id="PTHR48081">
    <property type="entry name" value="AB HYDROLASE SUPERFAMILY PROTEIN C4A8.06C"/>
    <property type="match status" value="1"/>
</dbReference>
<dbReference type="Proteomes" id="UP000696485">
    <property type="component" value="Unassembled WGS sequence"/>
</dbReference>
<reference evidence="3" key="1">
    <citation type="journal article" date="2020" name="Fungal Divers.">
        <title>Resolving the Mortierellaceae phylogeny through synthesis of multi-gene phylogenetics and phylogenomics.</title>
        <authorList>
            <person name="Vandepol N."/>
            <person name="Liber J."/>
            <person name="Desiro A."/>
            <person name="Na H."/>
            <person name="Kennedy M."/>
            <person name="Barry K."/>
            <person name="Grigoriev I.V."/>
            <person name="Miller A.N."/>
            <person name="O'Donnell K."/>
            <person name="Stajich J.E."/>
            <person name="Bonito G."/>
        </authorList>
    </citation>
    <scope>NUCLEOTIDE SEQUENCE</scope>
    <source>
        <strain evidence="3">NVP1</strain>
    </source>
</reference>
<protein>
    <recommendedName>
        <fullName evidence="2">Alpha/beta hydrolase fold-3 domain-containing protein</fullName>
    </recommendedName>
</protein>
<feature type="domain" description="Alpha/beta hydrolase fold-3" evidence="2">
    <location>
        <begin position="119"/>
        <end position="327"/>
    </location>
</feature>
<dbReference type="SUPFAM" id="SSF53474">
    <property type="entry name" value="alpha/beta-Hydrolases"/>
    <property type="match status" value="1"/>
</dbReference>
<dbReference type="GO" id="GO:0016787">
    <property type="term" value="F:hydrolase activity"/>
    <property type="evidence" value="ECO:0007669"/>
    <property type="project" value="UniProtKB-KW"/>
</dbReference>
<dbReference type="EMBL" id="JAAAUY010000838">
    <property type="protein sequence ID" value="KAF9326015.1"/>
    <property type="molecule type" value="Genomic_DNA"/>
</dbReference>
<evidence type="ECO:0000313" key="4">
    <source>
        <dbReference type="Proteomes" id="UP000696485"/>
    </source>
</evidence>
<evidence type="ECO:0000313" key="3">
    <source>
        <dbReference type="EMBL" id="KAF9326015.1"/>
    </source>
</evidence>
<name>A0A9P5SFC6_9FUNG</name>
<keyword evidence="1" id="KW-0378">Hydrolase</keyword>
<comment type="caution">
    <text evidence="3">The sequence shown here is derived from an EMBL/GenBank/DDBJ whole genome shotgun (WGS) entry which is preliminary data.</text>
</comment>
<dbReference type="Pfam" id="PF07859">
    <property type="entry name" value="Abhydrolase_3"/>
    <property type="match status" value="1"/>
</dbReference>
<dbReference type="InterPro" id="IPR013094">
    <property type="entry name" value="AB_hydrolase_3"/>
</dbReference>
<dbReference type="PANTHER" id="PTHR48081:SF8">
    <property type="entry name" value="ALPHA_BETA HYDROLASE FOLD-3 DOMAIN-CONTAINING PROTEIN-RELATED"/>
    <property type="match status" value="1"/>
</dbReference>
<organism evidence="3 4">
    <name type="scientific">Podila minutissima</name>
    <dbReference type="NCBI Taxonomy" id="64525"/>
    <lineage>
        <taxon>Eukaryota</taxon>
        <taxon>Fungi</taxon>
        <taxon>Fungi incertae sedis</taxon>
        <taxon>Mucoromycota</taxon>
        <taxon>Mortierellomycotina</taxon>
        <taxon>Mortierellomycetes</taxon>
        <taxon>Mortierellales</taxon>
        <taxon>Mortierellaceae</taxon>
        <taxon>Podila</taxon>
    </lineage>
</organism>
<proteinExistence type="predicted"/>
<dbReference type="InterPro" id="IPR050300">
    <property type="entry name" value="GDXG_lipolytic_enzyme"/>
</dbReference>
<evidence type="ECO:0000256" key="1">
    <source>
        <dbReference type="ARBA" id="ARBA00022801"/>
    </source>
</evidence>
<dbReference type="InterPro" id="IPR029058">
    <property type="entry name" value="AB_hydrolase_fold"/>
</dbReference>
<dbReference type="Gene3D" id="3.40.50.1820">
    <property type="entry name" value="alpha/beta hydrolase"/>
    <property type="match status" value="1"/>
</dbReference>